<dbReference type="EMBL" id="GBXM01043174">
    <property type="protein sequence ID" value="JAH65403.1"/>
    <property type="molecule type" value="Transcribed_RNA"/>
</dbReference>
<protein>
    <submittedName>
        <fullName evidence="1">Uncharacterized protein</fullName>
    </submittedName>
</protein>
<proteinExistence type="predicted"/>
<reference evidence="1" key="2">
    <citation type="journal article" date="2015" name="Fish Shellfish Immunol.">
        <title>Early steps in the European eel (Anguilla anguilla)-Vibrio vulnificus interaction in the gills: Role of the RtxA13 toxin.</title>
        <authorList>
            <person name="Callol A."/>
            <person name="Pajuelo D."/>
            <person name="Ebbesson L."/>
            <person name="Teles M."/>
            <person name="MacKenzie S."/>
            <person name="Amaro C."/>
        </authorList>
    </citation>
    <scope>NUCLEOTIDE SEQUENCE</scope>
</reference>
<dbReference type="AlphaFoldDB" id="A0A0E9UKC0"/>
<sequence>MKLVQLPLSSTRVTRSVSYHSSIRIYMRSNMRLTHR</sequence>
<reference evidence="1" key="1">
    <citation type="submission" date="2014-11" db="EMBL/GenBank/DDBJ databases">
        <authorList>
            <person name="Amaro Gonzalez C."/>
        </authorList>
    </citation>
    <scope>NUCLEOTIDE SEQUENCE</scope>
</reference>
<name>A0A0E9UKC0_ANGAN</name>
<evidence type="ECO:0000313" key="1">
    <source>
        <dbReference type="EMBL" id="JAH65403.1"/>
    </source>
</evidence>
<accession>A0A0E9UKC0</accession>
<organism evidence="1">
    <name type="scientific">Anguilla anguilla</name>
    <name type="common">European freshwater eel</name>
    <name type="synonym">Muraena anguilla</name>
    <dbReference type="NCBI Taxonomy" id="7936"/>
    <lineage>
        <taxon>Eukaryota</taxon>
        <taxon>Metazoa</taxon>
        <taxon>Chordata</taxon>
        <taxon>Craniata</taxon>
        <taxon>Vertebrata</taxon>
        <taxon>Euteleostomi</taxon>
        <taxon>Actinopterygii</taxon>
        <taxon>Neopterygii</taxon>
        <taxon>Teleostei</taxon>
        <taxon>Anguilliformes</taxon>
        <taxon>Anguillidae</taxon>
        <taxon>Anguilla</taxon>
    </lineage>
</organism>